<name>A0AAU8XIE9_PSESF</name>
<sequence length="1146" mass="128413">MNTVRKPVKPRMLHMTDKNGTHQQRRAALFPKTPATATSLCPFRGPNIAIVPVRYALDRSRYDADPRQLKPLPKDGYWARLPTLKTRSYTLRQLYDGYVYVFNETAGTLHEYAASASDGHLSRIVWTDAHIGNDQRNGAGEGQPFLLYPRDHRLHIAFSPMQWTWRMCEHMRSHAPSRALWMKALDLASYCLTMAEPDTLPLDRIAEAVADIDKDRVVDDGRFADSAIPTARPLSEDAETHPLWTPLGADVFWQGSVYDQDSSLVIALDDTLAVFNDLGMQLAADQAAFREWQSAHEHKIQIAQTVATLCGAESEPEKLPASVRGDALRMHQYLSEVEAYFEQCDFEEAQIGSNTVPGGLLLLPDVFKSPDMRRAIQARYGSAPTDEGAQAWKDRHKWRREVDLSSARQYLLQHLPTGDKRLQQVRDTQSDFQLWATHIGTDPLKLFIDTTRPTQLLYLQTIMLNLQIIYAQDSAANAWLGEQEANTSSLFGTLRYGFSPALKQALHQEADTLLNGLGDVTNLATRIGELNGVLNHQGFADKPWMKALKQPVQDTFKALGELASGAGKTTFESVLLAWGPIDSRMALGKRQNIVALLRTLLIGQILLGSTARVAINEQAVTKLKQWVLEWQVLNKQISDIRRRWQYPNAYNTRQSTARNLQAHKHKLRVHELSIPALLDFQNNEYAKLLQDEIRQYFQSGKTLAKDWLARAKGWTDRLGGTAGSITWGVVMLNLINTAFLYRDLTRDGDFSAKDIGKVTYGLGYSFNLLMAVFVEAPWAIISTAKPLVIGGYDVGILDKSAAYWKARGNAVWGDAIRGFRGSMVAMGGFGLAAVMLELFDVADDFYAAKTSEEEYGLRVKWSSVLMMGLGSAAQLFGGFFPASAFAIIAMNPWFSVALFATGFIYLLATMALNYFKQDSVGWWLRKCCWSRTIDYRYAETAKGENEEIRALMEIQLSPQVHVKSTVNYENRYLGKGDYYSVAVQNGAGVQVRLPNLVRGQSLHFNIVSTKRPWGVLPVAKIDDPLHEAFLDRGQFRKAEQFGTLTNKPAGKASEDFNYPRMPPENEDIIWETWVPLDKDATYLELQLWYPANLLNPGGDDRSYLFQMELGIRGDTAIDGLAAVELEVKASSRIGALTLEVAEGTPV</sequence>
<evidence type="ECO:0000259" key="2">
    <source>
        <dbReference type="Pfam" id="PF20249"/>
    </source>
</evidence>
<evidence type="ECO:0000256" key="1">
    <source>
        <dbReference type="SAM" id="Phobius"/>
    </source>
</evidence>
<keyword evidence="1" id="KW-0472">Membrane</keyword>
<gene>
    <name evidence="3" type="ORF">CT122_17965</name>
</gene>
<keyword evidence="1" id="KW-0812">Transmembrane</keyword>
<proteinExistence type="predicted"/>
<feature type="transmembrane region" description="Helical" evidence="1">
    <location>
        <begin position="761"/>
        <end position="781"/>
    </location>
</feature>
<dbReference type="Pfam" id="PF20249">
    <property type="entry name" value="VasX_N"/>
    <property type="match status" value="1"/>
</dbReference>
<keyword evidence="1" id="KW-1133">Transmembrane helix</keyword>
<feature type="transmembrane region" description="Helical" evidence="1">
    <location>
        <begin position="718"/>
        <end position="741"/>
    </location>
</feature>
<evidence type="ECO:0000313" key="4">
    <source>
        <dbReference type="Proteomes" id="UP000230024"/>
    </source>
</evidence>
<protein>
    <recommendedName>
        <fullName evidence="2">Toxin VasX N-terminal region domain-containing protein</fullName>
    </recommendedName>
</protein>
<feature type="transmembrane region" description="Helical" evidence="1">
    <location>
        <begin position="894"/>
        <end position="915"/>
    </location>
</feature>
<feature type="transmembrane region" description="Helical" evidence="1">
    <location>
        <begin position="864"/>
        <end position="888"/>
    </location>
</feature>
<feature type="domain" description="Toxin VasX N-terminal region" evidence="2">
    <location>
        <begin position="41"/>
        <end position="189"/>
    </location>
</feature>
<dbReference type="EMBL" id="CP024712">
    <property type="protein sequence ID" value="ATV18502.1"/>
    <property type="molecule type" value="Genomic_DNA"/>
</dbReference>
<reference evidence="3 4" key="1">
    <citation type="submission" date="2017-11" db="EMBL/GenBank/DDBJ databases">
        <title>Complete DNA Sequence of Pseudomonas syringae pv. actinidiae, biovar 5 (Psa5).</title>
        <authorList>
            <person name="Butler M."/>
            <person name="Taiaroa G."/>
            <person name="Sumpter N."/>
            <person name="Poulter R."/>
        </authorList>
    </citation>
    <scope>NUCLEOTIDE SEQUENCE [LARGE SCALE GENOMIC DNA]</scope>
    <source>
        <strain evidence="3 4">MAFF212063</strain>
    </source>
</reference>
<dbReference type="InterPro" id="IPR046864">
    <property type="entry name" value="VasX_N"/>
</dbReference>
<dbReference type="AlphaFoldDB" id="A0AAU8XIE9"/>
<organism evidence="3 4">
    <name type="scientific">Pseudomonas syringae pv. actinidiae</name>
    <dbReference type="NCBI Taxonomy" id="103796"/>
    <lineage>
        <taxon>Bacteria</taxon>
        <taxon>Pseudomonadati</taxon>
        <taxon>Pseudomonadota</taxon>
        <taxon>Gammaproteobacteria</taxon>
        <taxon>Pseudomonadales</taxon>
        <taxon>Pseudomonadaceae</taxon>
        <taxon>Pseudomonas</taxon>
        <taxon>Pseudomonas syringae</taxon>
    </lineage>
</organism>
<dbReference type="CDD" id="cd20708">
    <property type="entry name" value="MIX_IV"/>
    <property type="match status" value="1"/>
</dbReference>
<evidence type="ECO:0000313" key="3">
    <source>
        <dbReference type="EMBL" id="ATV18502.1"/>
    </source>
</evidence>
<dbReference type="Proteomes" id="UP000230024">
    <property type="component" value="Chromosome"/>
</dbReference>
<accession>A0AAU8XIE9</accession>